<evidence type="ECO:0000313" key="2">
    <source>
        <dbReference type="EMBL" id="KAK3671883.1"/>
    </source>
</evidence>
<dbReference type="Proteomes" id="UP001274830">
    <property type="component" value="Unassembled WGS sequence"/>
</dbReference>
<keyword evidence="3" id="KW-1185">Reference proteome</keyword>
<evidence type="ECO:0000259" key="1">
    <source>
        <dbReference type="Pfam" id="PF09994"/>
    </source>
</evidence>
<dbReference type="PANTHER" id="PTHR33840:SF1">
    <property type="entry name" value="TLE1 PHOSPHOLIPASE DOMAIN-CONTAINING PROTEIN"/>
    <property type="match status" value="1"/>
</dbReference>
<dbReference type="CDD" id="cd00882">
    <property type="entry name" value="Ras_like_GTPase"/>
    <property type="match status" value="1"/>
</dbReference>
<dbReference type="InterPro" id="IPR018712">
    <property type="entry name" value="Tle1-like_cat"/>
</dbReference>
<gene>
    <name evidence="2" type="ORF">LTR78_008249</name>
</gene>
<sequence length="884" mass="97172">MTEALKACEGNRRIPIRLIICVDGTWTGPDGTYPAKNGNISNIFRIWCCAKEDQVIGADGREWRQQRVYVRGIDDTGSWLGKVVTGVFATGVEQQIKSVYQMCCERACHPEDEVFLFGYSRGAFVVRAVANLLAYMRIPGHTSDQKEFDQAYDRILEVYQAVRIGGKQQAGSIYEYMSSSRPPPKIQFLGVIDSVKAYDDGGLYEIGLHPALRHCRHAVAINETDPAYAPQLWMLRPRTAEYELRKASKLHSVLEGWFLGTHGSLGGAKSEDGAALYAAQWLLSEAKDAGLVLGFATVCDSSLVPAGLKMDNPLEVIFPAPLVDIPNAVRASDLVMKNGVEVNLWDMSEIHRRPGLALSMPDSLSRWTIIRRDRQIFSSEDLIGHLHDTPLGTFVHPSVYIIPGSNLSASPINLGQGLEEALDRYRQDELADTLLASKSNDQITMPVVSKFRLLVCGSAGVGKSTLVNLLLGVPEMTQESHGAHGVHDVETGFSPDDAPYIVHDSCGFQAGQDDELDRVRSLLRTRSKSANIDERVHLLLYCVSSTRLRTTESADAEVLRLVAESDSRISVVVVSTRFDEVEALCTDEVERSVLSESGKRSRRQLAPEEWDVIESRVQEAMDQKKEHITAGLQAAGTGFVGPVFTSKDDGESVAALTEIITASMTDVRIQEMFIAAQICSVQPKIDFAIDHSIRLYGHAIRTSALPIAFSGLIASTTITAMIVRDVLKAFHFTGYSTDLAVSTISTMLVGNYESNGVYVAANLLSVATAGSMATVVASPLGLALGAGSYMLKLSAVPQFGRMLLMCTIDTVLIMERVFWRSTSRASTLSDLRKACAAYKQKMDAVHAAVKNMLPLWSVWDAFQFKKLRTELGRIVDDHRLRKDR</sequence>
<dbReference type="AlphaFoldDB" id="A0AAE0TTF9"/>
<dbReference type="PANTHER" id="PTHR33840">
    <property type="match status" value="1"/>
</dbReference>
<accession>A0AAE0TTF9</accession>
<feature type="domain" description="T6SS Phospholipase effector Tle1-like catalytic" evidence="1">
    <location>
        <begin position="17"/>
        <end position="284"/>
    </location>
</feature>
<comment type="caution">
    <text evidence="2">The sequence shown here is derived from an EMBL/GenBank/DDBJ whole genome shotgun (WGS) entry which is preliminary data.</text>
</comment>
<evidence type="ECO:0000313" key="3">
    <source>
        <dbReference type="Proteomes" id="UP001274830"/>
    </source>
</evidence>
<dbReference type="InterPro" id="IPR027417">
    <property type="entry name" value="P-loop_NTPase"/>
</dbReference>
<dbReference type="SUPFAM" id="SSF52540">
    <property type="entry name" value="P-loop containing nucleoside triphosphate hydrolases"/>
    <property type="match status" value="1"/>
</dbReference>
<organism evidence="2 3">
    <name type="scientific">Recurvomyces mirabilis</name>
    <dbReference type="NCBI Taxonomy" id="574656"/>
    <lineage>
        <taxon>Eukaryota</taxon>
        <taxon>Fungi</taxon>
        <taxon>Dikarya</taxon>
        <taxon>Ascomycota</taxon>
        <taxon>Pezizomycotina</taxon>
        <taxon>Dothideomycetes</taxon>
        <taxon>Dothideomycetidae</taxon>
        <taxon>Mycosphaerellales</taxon>
        <taxon>Teratosphaeriaceae</taxon>
        <taxon>Recurvomyces</taxon>
    </lineage>
</organism>
<dbReference type="GO" id="GO:0005525">
    <property type="term" value="F:GTP binding"/>
    <property type="evidence" value="ECO:0007669"/>
    <property type="project" value="InterPro"/>
</dbReference>
<protein>
    <recommendedName>
        <fullName evidence="1">T6SS Phospholipase effector Tle1-like catalytic domain-containing protein</fullName>
    </recommendedName>
</protein>
<name>A0AAE0TTF9_9PEZI</name>
<dbReference type="Gene3D" id="3.40.50.300">
    <property type="entry name" value="P-loop containing nucleotide triphosphate hydrolases"/>
    <property type="match status" value="1"/>
</dbReference>
<dbReference type="EMBL" id="JAUTXT010000038">
    <property type="protein sequence ID" value="KAK3671883.1"/>
    <property type="molecule type" value="Genomic_DNA"/>
</dbReference>
<proteinExistence type="predicted"/>
<dbReference type="Pfam" id="PF09994">
    <property type="entry name" value="T6SS_Tle1-like_cat"/>
    <property type="match status" value="1"/>
</dbReference>
<reference evidence="2" key="1">
    <citation type="submission" date="2023-07" db="EMBL/GenBank/DDBJ databases">
        <title>Black Yeasts Isolated from many extreme environments.</title>
        <authorList>
            <person name="Coleine C."/>
            <person name="Stajich J.E."/>
            <person name="Selbmann L."/>
        </authorList>
    </citation>
    <scope>NUCLEOTIDE SEQUENCE</scope>
    <source>
        <strain evidence="2">CCFEE 5485</strain>
    </source>
</reference>